<feature type="region of interest" description="Disordered" evidence="1">
    <location>
        <begin position="169"/>
        <end position="258"/>
    </location>
</feature>
<dbReference type="Proteomes" id="UP000027222">
    <property type="component" value="Unassembled WGS sequence"/>
</dbReference>
<feature type="compositionally biased region" description="Basic and acidic residues" evidence="1">
    <location>
        <begin position="55"/>
        <end position="68"/>
    </location>
</feature>
<dbReference type="EMBL" id="KL142367">
    <property type="protein sequence ID" value="KDR86126.1"/>
    <property type="molecule type" value="Genomic_DNA"/>
</dbReference>
<evidence type="ECO:0000313" key="3">
    <source>
        <dbReference type="Proteomes" id="UP000027222"/>
    </source>
</evidence>
<reference evidence="3" key="1">
    <citation type="journal article" date="2014" name="Proc. Natl. Acad. Sci. U.S.A.">
        <title>Extensive sampling of basidiomycete genomes demonstrates inadequacy of the white-rot/brown-rot paradigm for wood decay fungi.</title>
        <authorList>
            <person name="Riley R."/>
            <person name="Salamov A.A."/>
            <person name="Brown D.W."/>
            <person name="Nagy L.G."/>
            <person name="Floudas D."/>
            <person name="Held B.W."/>
            <person name="Levasseur A."/>
            <person name="Lombard V."/>
            <person name="Morin E."/>
            <person name="Otillar R."/>
            <person name="Lindquist E.A."/>
            <person name="Sun H."/>
            <person name="LaButti K.M."/>
            <person name="Schmutz J."/>
            <person name="Jabbour D."/>
            <person name="Luo H."/>
            <person name="Baker S.E."/>
            <person name="Pisabarro A.G."/>
            <person name="Walton J.D."/>
            <person name="Blanchette R.A."/>
            <person name="Henrissat B."/>
            <person name="Martin F."/>
            <person name="Cullen D."/>
            <person name="Hibbett D.S."/>
            <person name="Grigoriev I.V."/>
        </authorList>
    </citation>
    <scope>NUCLEOTIDE SEQUENCE [LARGE SCALE GENOMIC DNA]</scope>
    <source>
        <strain evidence="3">CBS 339.88</strain>
    </source>
</reference>
<organism evidence="2 3">
    <name type="scientific">Galerina marginata (strain CBS 339.88)</name>
    <dbReference type="NCBI Taxonomy" id="685588"/>
    <lineage>
        <taxon>Eukaryota</taxon>
        <taxon>Fungi</taxon>
        <taxon>Dikarya</taxon>
        <taxon>Basidiomycota</taxon>
        <taxon>Agaricomycotina</taxon>
        <taxon>Agaricomycetes</taxon>
        <taxon>Agaricomycetidae</taxon>
        <taxon>Agaricales</taxon>
        <taxon>Agaricineae</taxon>
        <taxon>Strophariaceae</taxon>
        <taxon>Galerina</taxon>
    </lineage>
</organism>
<gene>
    <name evidence="2" type="ORF">GALMADRAFT_132714</name>
</gene>
<evidence type="ECO:0000256" key="1">
    <source>
        <dbReference type="SAM" id="MobiDB-lite"/>
    </source>
</evidence>
<feature type="compositionally biased region" description="Basic residues" evidence="1">
    <location>
        <begin position="244"/>
        <end position="258"/>
    </location>
</feature>
<feature type="region of interest" description="Disordered" evidence="1">
    <location>
        <begin position="1"/>
        <end position="154"/>
    </location>
</feature>
<keyword evidence="3" id="KW-1185">Reference proteome</keyword>
<feature type="compositionally biased region" description="Low complexity" evidence="1">
    <location>
        <begin position="174"/>
        <end position="187"/>
    </location>
</feature>
<proteinExistence type="predicted"/>
<sequence length="258" mass="28928">MTQFHDSGLTEDFDGRSGVADGKSKRPVGQRMKQVADHAVFGVSVRDYEDDDDDKRDREPHYENHGETGMEGSARPADAVYATPPFRGSHEPDLGLRQTPASSSSLTPRGSYSRQSDQPESRRRTLPRSLLPQNKNSSCSPPSEAYGPPSFSFDNIAFKMDLEDLKRRMENTKNANADSFSNSSFDFDSGRRVHNDLAPAPSPPRAERRRPTPYSRTFRDDVSHQDRRHIARGSRDDSSSSKAARQRPVRRRHPAPCG</sequence>
<dbReference type="AlphaFoldDB" id="A0A067TSH2"/>
<evidence type="ECO:0000313" key="2">
    <source>
        <dbReference type="EMBL" id="KDR86126.1"/>
    </source>
</evidence>
<name>A0A067TSH2_GALM3</name>
<protein>
    <submittedName>
        <fullName evidence="2">Uncharacterized protein</fullName>
    </submittedName>
</protein>
<feature type="compositionally biased region" description="Polar residues" evidence="1">
    <location>
        <begin position="99"/>
        <end position="116"/>
    </location>
</feature>
<dbReference type="HOGENOM" id="CLU_1077863_0_0_1"/>
<accession>A0A067TSH2</accession>